<dbReference type="EMBL" id="BLAL01000053">
    <property type="protein sequence ID" value="GES81017.1"/>
    <property type="molecule type" value="Genomic_DNA"/>
</dbReference>
<organism evidence="1 2">
    <name type="scientific">Rhizophagus clarus</name>
    <dbReference type="NCBI Taxonomy" id="94130"/>
    <lineage>
        <taxon>Eukaryota</taxon>
        <taxon>Fungi</taxon>
        <taxon>Fungi incertae sedis</taxon>
        <taxon>Mucoromycota</taxon>
        <taxon>Glomeromycotina</taxon>
        <taxon>Glomeromycetes</taxon>
        <taxon>Glomerales</taxon>
        <taxon>Glomeraceae</taxon>
        <taxon>Rhizophagus</taxon>
    </lineage>
</organism>
<dbReference type="AlphaFoldDB" id="A0A8H3L8T0"/>
<comment type="caution">
    <text evidence="1">The sequence shown here is derived from an EMBL/GenBank/DDBJ whole genome shotgun (WGS) entry which is preliminary data.</text>
</comment>
<protein>
    <submittedName>
        <fullName evidence="1">Uncharacterized protein</fullName>
    </submittedName>
</protein>
<gene>
    <name evidence="1" type="ORF">RCL2_000827700</name>
</gene>
<evidence type="ECO:0000313" key="1">
    <source>
        <dbReference type="EMBL" id="GES81017.1"/>
    </source>
</evidence>
<name>A0A8H3L8T0_9GLOM</name>
<dbReference type="Proteomes" id="UP000615446">
    <property type="component" value="Unassembled WGS sequence"/>
</dbReference>
<reference evidence="1" key="1">
    <citation type="submission" date="2019-10" db="EMBL/GenBank/DDBJ databases">
        <title>Conservation and host-specific expression of non-tandemly repeated heterogenous ribosome RNA gene in arbuscular mycorrhizal fungi.</title>
        <authorList>
            <person name="Maeda T."/>
            <person name="Kobayashi Y."/>
            <person name="Nakagawa T."/>
            <person name="Ezawa T."/>
            <person name="Yamaguchi K."/>
            <person name="Bino T."/>
            <person name="Nishimoto Y."/>
            <person name="Shigenobu S."/>
            <person name="Kawaguchi M."/>
        </authorList>
    </citation>
    <scope>NUCLEOTIDE SEQUENCE</scope>
    <source>
        <strain evidence="1">HR1</strain>
    </source>
</reference>
<evidence type="ECO:0000313" key="2">
    <source>
        <dbReference type="Proteomes" id="UP000615446"/>
    </source>
</evidence>
<proteinExistence type="predicted"/>
<accession>A0A8H3L8T0</accession>
<sequence>MNNIRDIGVNVTADKQRLFLIQAKVDDFRIINCPDQSLSGNLLSNEKFIAITVPVATETAGNIVGVLIKQHHDEKSNKSVPLKT</sequence>